<dbReference type="SMART" id="SM00320">
    <property type="entry name" value="WD40"/>
    <property type="match status" value="9"/>
</dbReference>
<dbReference type="Proteomes" id="UP001589710">
    <property type="component" value="Unassembled WGS sequence"/>
</dbReference>
<feature type="repeat" description="WD" evidence="3">
    <location>
        <begin position="1295"/>
        <end position="1327"/>
    </location>
</feature>
<protein>
    <submittedName>
        <fullName evidence="6">Caspase family protein</fullName>
    </submittedName>
</protein>
<dbReference type="PANTHER" id="PTHR19848:SF8">
    <property type="entry name" value="F-BOX AND WD REPEAT DOMAIN CONTAINING 7"/>
    <property type="match status" value="1"/>
</dbReference>
<evidence type="ECO:0000259" key="4">
    <source>
        <dbReference type="Pfam" id="PF00656"/>
    </source>
</evidence>
<evidence type="ECO:0000256" key="2">
    <source>
        <dbReference type="ARBA" id="ARBA00022737"/>
    </source>
</evidence>
<feature type="domain" description="Peptidase C14 caspase" evidence="4">
    <location>
        <begin position="7"/>
        <end position="232"/>
    </location>
</feature>
<dbReference type="InterPro" id="IPR049052">
    <property type="entry name" value="nSTAND1"/>
</dbReference>
<dbReference type="InterPro" id="IPR029030">
    <property type="entry name" value="Caspase-like_dom_sf"/>
</dbReference>
<gene>
    <name evidence="6" type="ORF">ACFFTL_11800</name>
</gene>
<dbReference type="InterPro" id="IPR001680">
    <property type="entry name" value="WD40_rpt"/>
</dbReference>
<evidence type="ECO:0000313" key="6">
    <source>
        <dbReference type="EMBL" id="MFB9572990.1"/>
    </source>
</evidence>
<dbReference type="Gene3D" id="2.130.10.10">
    <property type="entry name" value="YVTN repeat-like/Quinoprotein amine dehydrogenase"/>
    <property type="match status" value="3"/>
</dbReference>
<dbReference type="Pfam" id="PF00656">
    <property type="entry name" value="Peptidase_C14"/>
    <property type="match status" value="1"/>
</dbReference>
<accession>A0ABV5R569</accession>
<dbReference type="SUPFAM" id="SSF52129">
    <property type="entry name" value="Caspase-like"/>
    <property type="match status" value="1"/>
</dbReference>
<dbReference type="RefSeq" id="WP_345509770.1">
    <property type="nucleotide sequence ID" value="NZ_BAAAXD010000004.1"/>
</dbReference>
<evidence type="ECO:0000259" key="5">
    <source>
        <dbReference type="Pfam" id="PF20703"/>
    </source>
</evidence>
<dbReference type="InterPro" id="IPR011600">
    <property type="entry name" value="Pept_C14_caspase"/>
</dbReference>
<dbReference type="SUPFAM" id="SSF52540">
    <property type="entry name" value="P-loop containing nucleoside triphosphate hydrolases"/>
    <property type="match status" value="1"/>
</dbReference>
<keyword evidence="2" id="KW-0677">Repeat</keyword>
<dbReference type="Pfam" id="PF20703">
    <property type="entry name" value="nSTAND1"/>
    <property type="match status" value="1"/>
</dbReference>
<dbReference type="PANTHER" id="PTHR19848">
    <property type="entry name" value="WD40 REPEAT PROTEIN"/>
    <property type="match status" value="1"/>
</dbReference>
<dbReference type="InterPro" id="IPR020472">
    <property type="entry name" value="WD40_PAC1"/>
</dbReference>
<comment type="caution">
    <text evidence="6">The sequence shown here is derived from an EMBL/GenBank/DDBJ whole genome shotgun (WGS) entry which is preliminary data.</text>
</comment>
<dbReference type="Gene3D" id="3.40.50.300">
    <property type="entry name" value="P-loop containing nucleotide triphosphate hydrolases"/>
    <property type="match status" value="1"/>
</dbReference>
<dbReference type="PROSITE" id="PS50082">
    <property type="entry name" value="WD_REPEATS_2"/>
    <property type="match status" value="2"/>
</dbReference>
<dbReference type="PROSITE" id="PS50294">
    <property type="entry name" value="WD_REPEATS_REGION"/>
    <property type="match status" value="2"/>
</dbReference>
<dbReference type="InterPro" id="IPR015943">
    <property type="entry name" value="WD40/YVTN_repeat-like_dom_sf"/>
</dbReference>
<sequence length="1472" mass="156150">MNDATPRRYALAFGTAHYTHDELPGLPGVAKDLPTVLGALAPLGYEPAPVFPRGRLDPRTPEDVVRPLLRWLTDGIGDGDILLLYYSGHGQEEGGAHYLMCSDSDPGPAEVRLSALAAHHLVELPVLKGVRRLLLVLDACYAGRGAVDALEHAVRSKLALAHAPGADHRFLESFGVLSAARITEQAHDGAFSAALAHVLTDEARLGRRASHISLPELVRALNAEFRRRGVDQRADWAQLCDDTVDGDLTTGFFLNPAYIPQLRTEGRDFDVAEQRHFVRRLGLKTAFELAEQHRRRADLVEHFSPRGTGRETVKEVGHYFTGRTRALRRLVGWLRGENDQETRVFVVTGPPGVGKSAVLGRLVARSDPSVRDSIPADTVSPGTELPPGIITVAVHARALTLAQVTAALATAVEAEEPTEAGLRERLASLDAVATVVVDALDESGSAYDEERRIARFLARLADESPRLRLLIGTRPHIVGAVTGTAHSARVMDLAAPAWTDLGDLAVYSERLLRAPHGPGSGTDLPDAYITRTAADIARASHPLYLVARLVARATASCAAHEAIPSDALPTPDPSGSPAVAIGRAFRWALAQQLNAQEAARVRDLLLPLAYAEGQGMPLPHIWAALAAPLPHRTGPTAERLLGLLHSDAVGPYVVETVDEDGRSVYRLYHQALADDLRHDAPHGVEDHWYRRLLGTVPRTADGTRLWRQADPYVLRHLPATAAAAGTLDELVTDAEFLVHAHPQGLAPVLRGLRSEDARLAATVYRDHLDRHRHLRPEDRRHILGCDAARHRHTALLGALNAGGRAGRWKPVWAAAGHSPATLSVQPVADGPGSPVVAVGSAGTGGRGTVVGADGPEIRAWDISTGRPLDLPIHAAPERVTALTSTTLHGHDLLVSGTASGAVRVHDLTTGLTSSTPSAYERPAPVTGLVPLDLRRRRVVVSAAEDGVLRAWDLADATPLPHRLLLQEGCPGGLATAIVGANPTATPRATVLERAVVVAGDHKGSLHLWDPADGEAVSSAPQPRRPPLYAVGCAVVHGLPVAVTADRDAVRMWSLRSLRPREVHAFVPPSPATTISCIELRGRPTAVLGCANGSLHLLDLMTRRLIASSAPRQPIGATSLRRPANTGHVTALHTFASGGAATAVTGAADGSVHLWDLASPPGGPSGGHTDAIAAVTCVRHRGGLVVVTAGNDTTLRLWDMDTGAPAAPQVTDAVSTFTGVTSATADDRTLVLTHAVNRPAEVWDLASGTPMDRHRPRWATAAAVGHHEGRPVAVTADHTHRIQVWDMVSGTGLYDLPGHTGPVTALACPPDGPLTVVSAQADGSVRLWRPFGENSFDVQVLHGTPPATALACVSSGGRPLALTAFGDGSVRAWDGTRDTVVAHHPAGVTALAAAFLDGRLLVATGDDGGRVAVWETDGDPWPPRLADIPVDTFTVPDPARINALEFTPDGRLVLCANRDVYSFRADSTEPRTG</sequence>
<dbReference type="Gene3D" id="3.40.50.1460">
    <property type="match status" value="1"/>
</dbReference>
<keyword evidence="1 3" id="KW-0853">WD repeat</keyword>
<reference evidence="6 7" key="1">
    <citation type="submission" date="2024-09" db="EMBL/GenBank/DDBJ databases">
        <authorList>
            <person name="Sun Q."/>
            <person name="Mori K."/>
        </authorList>
    </citation>
    <scope>NUCLEOTIDE SEQUENCE [LARGE SCALE GENOMIC DNA]</scope>
    <source>
        <strain evidence="6 7">JCM 3331</strain>
    </source>
</reference>
<dbReference type="InterPro" id="IPR019775">
    <property type="entry name" value="WD40_repeat_CS"/>
</dbReference>
<organism evidence="6 7">
    <name type="scientific">Streptomyces yanii</name>
    <dbReference type="NCBI Taxonomy" id="78510"/>
    <lineage>
        <taxon>Bacteria</taxon>
        <taxon>Bacillati</taxon>
        <taxon>Actinomycetota</taxon>
        <taxon>Actinomycetes</taxon>
        <taxon>Kitasatosporales</taxon>
        <taxon>Streptomycetaceae</taxon>
        <taxon>Streptomyces</taxon>
    </lineage>
</organism>
<evidence type="ECO:0000313" key="7">
    <source>
        <dbReference type="Proteomes" id="UP001589710"/>
    </source>
</evidence>
<feature type="domain" description="Novel STAND NTPase 1" evidence="5">
    <location>
        <begin position="318"/>
        <end position="488"/>
    </location>
</feature>
<keyword evidence="7" id="KW-1185">Reference proteome</keyword>
<evidence type="ECO:0000256" key="1">
    <source>
        <dbReference type="ARBA" id="ARBA00022574"/>
    </source>
</evidence>
<dbReference type="InterPro" id="IPR036322">
    <property type="entry name" value="WD40_repeat_dom_sf"/>
</dbReference>
<dbReference type="PROSITE" id="PS00678">
    <property type="entry name" value="WD_REPEATS_1"/>
    <property type="match status" value="2"/>
</dbReference>
<dbReference type="InterPro" id="IPR027417">
    <property type="entry name" value="P-loop_NTPase"/>
</dbReference>
<dbReference type="PRINTS" id="PR00320">
    <property type="entry name" value="GPROTEINBRPT"/>
</dbReference>
<proteinExistence type="predicted"/>
<dbReference type="Pfam" id="PF00400">
    <property type="entry name" value="WD40"/>
    <property type="match status" value="3"/>
</dbReference>
<dbReference type="SUPFAM" id="SSF50978">
    <property type="entry name" value="WD40 repeat-like"/>
    <property type="match status" value="2"/>
</dbReference>
<name>A0ABV5R569_9ACTN</name>
<dbReference type="EMBL" id="JBHMCG010000052">
    <property type="protein sequence ID" value="MFB9572990.1"/>
    <property type="molecule type" value="Genomic_DNA"/>
</dbReference>
<feature type="repeat" description="WD" evidence="3">
    <location>
        <begin position="1164"/>
        <end position="1207"/>
    </location>
</feature>
<evidence type="ECO:0000256" key="3">
    <source>
        <dbReference type="PROSITE-ProRule" id="PRU00221"/>
    </source>
</evidence>